<evidence type="ECO:0000313" key="1">
    <source>
        <dbReference type="EMBL" id="KKL90328.1"/>
    </source>
</evidence>
<gene>
    <name evidence="1" type="ORF">LCGC14_1905810</name>
</gene>
<accession>A0A0F9FVM0</accession>
<sequence>MTYREHRLRKAERLHGWAEKRGAKAATVHQERERYHGDIAFWTQPGRIPERDRVHARGRRAWEHDGKARDMNRRAAGIEAGAERAIYSDDPDACEQLQGQRCCRWQEGATVGCRLRRRPRRPAFLR</sequence>
<name>A0A0F9FVM0_9ZZZZ</name>
<comment type="caution">
    <text evidence="1">The sequence shown here is derived from an EMBL/GenBank/DDBJ whole genome shotgun (WGS) entry which is preliminary data.</text>
</comment>
<proteinExistence type="predicted"/>
<dbReference type="AlphaFoldDB" id="A0A0F9FVM0"/>
<reference evidence="1" key="1">
    <citation type="journal article" date="2015" name="Nature">
        <title>Complex archaea that bridge the gap between prokaryotes and eukaryotes.</title>
        <authorList>
            <person name="Spang A."/>
            <person name="Saw J.H."/>
            <person name="Jorgensen S.L."/>
            <person name="Zaremba-Niedzwiedzka K."/>
            <person name="Martijn J."/>
            <person name="Lind A.E."/>
            <person name="van Eijk R."/>
            <person name="Schleper C."/>
            <person name="Guy L."/>
            <person name="Ettema T.J."/>
        </authorList>
    </citation>
    <scope>NUCLEOTIDE SEQUENCE</scope>
</reference>
<organism evidence="1">
    <name type="scientific">marine sediment metagenome</name>
    <dbReference type="NCBI Taxonomy" id="412755"/>
    <lineage>
        <taxon>unclassified sequences</taxon>
        <taxon>metagenomes</taxon>
        <taxon>ecological metagenomes</taxon>
    </lineage>
</organism>
<protein>
    <submittedName>
        <fullName evidence="1">Uncharacterized protein</fullName>
    </submittedName>
</protein>
<dbReference type="EMBL" id="LAZR01020035">
    <property type="protein sequence ID" value="KKL90328.1"/>
    <property type="molecule type" value="Genomic_DNA"/>
</dbReference>